<dbReference type="AlphaFoldDB" id="A0A1I7UZP4"/>
<accession>A0A1I7UZP4</accession>
<keyword evidence="1" id="KW-0732">Signal</keyword>
<reference evidence="3" key="1">
    <citation type="submission" date="2016-11" db="UniProtKB">
        <authorList>
            <consortium name="WormBaseParasite"/>
        </authorList>
    </citation>
    <scope>IDENTIFICATION</scope>
</reference>
<dbReference type="WBParaSite" id="Csp11.Scaffold630.g20951.t1">
    <property type="protein sequence ID" value="Csp11.Scaffold630.g20951.t1"/>
    <property type="gene ID" value="Csp11.Scaffold630.g20951"/>
</dbReference>
<dbReference type="PANTHER" id="PTHR36946">
    <property type="entry name" value="PROTEIN CBG13897-RELATED"/>
    <property type="match status" value="1"/>
</dbReference>
<dbReference type="eggNOG" id="ENOG502TH9B">
    <property type="taxonomic scope" value="Eukaryota"/>
</dbReference>
<dbReference type="PANTHER" id="PTHR36946:SF4">
    <property type="entry name" value="DUF148 DOMAIN-CONTAINING PROTEIN-RELATED"/>
    <property type="match status" value="1"/>
</dbReference>
<evidence type="ECO:0000256" key="1">
    <source>
        <dbReference type="SAM" id="SignalP"/>
    </source>
</evidence>
<keyword evidence="2" id="KW-1185">Reference proteome</keyword>
<feature type="signal peptide" evidence="1">
    <location>
        <begin position="1"/>
        <end position="19"/>
    </location>
</feature>
<evidence type="ECO:0000313" key="3">
    <source>
        <dbReference type="WBParaSite" id="Csp11.Scaffold630.g20951.t1"/>
    </source>
</evidence>
<evidence type="ECO:0000313" key="2">
    <source>
        <dbReference type="Proteomes" id="UP000095282"/>
    </source>
</evidence>
<protein>
    <submittedName>
        <fullName evidence="3">RxLR effector protein</fullName>
    </submittedName>
</protein>
<sequence length="158" mass="17522">MPRVATLVLLAAITVYVTSDQIVVKSFQQIFPSAGANQVKTLTNNVNKQTTAGKAKEVIKKWVPKNAAQVSFMMITDPANDPKLIAQKKALTFIDYRYSLKKYINYLYNQAVSSKYLTLAEADSMRTMFWAADKKAANNYTVSSVAFMSEASSKVCSL</sequence>
<proteinExistence type="predicted"/>
<dbReference type="Proteomes" id="UP000095282">
    <property type="component" value="Unplaced"/>
</dbReference>
<name>A0A1I7UZP4_9PELO</name>
<organism evidence="2 3">
    <name type="scientific">Caenorhabditis tropicalis</name>
    <dbReference type="NCBI Taxonomy" id="1561998"/>
    <lineage>
        <taxon>Eukaryota</taxon>
        <taxon>Metazoa</taxon>
        <taxon>Ecdysozoa</taxon>
        <taxon>Nematoda</taxon>
        <taxon>Chromadorea</taxon>
        <taxon>Rhabditida</taxon>
        <taxon>Rhabditina</taxon>
        <taxon>Rhabditomorpha</taxon>
        <taxon>Rhabditoidea</taxon>
        <taxon>Rhabditidae</taxon>
        <taxon>Peloderinae</taxon>
        <taxon>Caenorhabditis</taxon>
    </lineage>
</organism>
<feature type="chain" id="PRO_5009309581" evidence="1">
    <location>
        <begin position="20"/>
        <end position="158"/>
    </location>
</feature>